<proteinExistence type="predicted"/>
<sequence length="161" mass="17826">MSLSTCMRPMLSAARHCWSGGVTARRSRSASIESGVSDVALDRVLVSVANAGSAGLSPSSRAQKCHDRLVDHRLMETLRPLSRRRQASSLEQLESEYRASRAGLQATSNEWLQDWMMGVESFDLERVSDLHRQIEAASMVIASANQARVDMMRLRPRPASL</sequence>
<evidence type="ECO:0000313" key="1">
    <source>
        <dbReference type="EMBL" id="MBD7955946.1"/>
    </source>
</evidence>
<name>A0A8X8K6K3_9GAMM</name>
<accession>A0A8X8K6K3</accession>
<dbReference type="RefSeq" id="WP_191771934.1">
    <property type="nucleotide sequence ID" value="NZ_JACSQS010000029.1"/>
</dbReference>
<keyword evidence="2" id="KW-1185">Reference proteome</keyword>
<protein>
    <submittedName>
        <fullName evidence="1">Uncharacterized protein</fullName>
    </submittedName>
</protein>
<reference evidence="1 2" key="1">
    <citation type="submission" date="2020-08" db="EMBL/GenBank/DDBJ databases">
        <title>A Genomic Blueprint of the Chicken Gut Microbiome.</title>
        <authorList>
            <person name="Gilroy R."/>
            <person name="Ravi A."/>
            <person name="Getino M."/>
            <person name="Pursley I."/>
            <person name="Horton D.L."/>
            <person name="Alikhan N.-F."/>
            <person name="Baker D."/>
            <person name="Gharbi K."/>
            <person name="Hall N."/>
            <person name="Watson M."/>
            <person name="Adriaenssens E.M."/>
            <person name="Foster-Nyarko E."/>
            <person name="Jarju S."/>
            <person name="Secka A."/>
            <person name="Antonio M."/>
            <person name="Oren A."/>
            <person name="Chaudhuri R."/>
            <person name="La Ragione R.M."/>
            <person name="Hildebrand F."/>
            <person name="Pallen M.J."/>
        </authorList>
    </citation>
    <scope>NUCLEOTIDE SEQUENCE [LARGE SCALE GENOMIC DNA]</scope>
    <source>
        <strain evidence="1 2">Sa5BUN4</strain>
    </source>
</reference>
<dbReference type="AlphaFoldDB" id="A0A8X8K6K3"/>
<dbReference type="Proteomes" id="UP000636938">
    <property type="component" value="Unassembled WGS sequence"/>
</dbReference>
<dbReference type="EMBL" id="JACSQS010000029">
    <property type="protein sequence ID" value="MBD7955946.1"/>
    <property type="molecule type" value="Genomic_DNA"/>
</dbReference>
<organism evidence="1 2">
    <name type="scientific">Stenotrophomonas lacuserhaii</name>
    <dbReference type="NCBI Taxonomy" id="2760084"/>
    <lineage>
        <taxon>Bacteria</taxon>
        <taxon>Pseudomonadati</taxon>
        <taxon>Pseudomonadota</taxon>
        <taxon>Gammaproteobacteria</taxon>
        <taxon>Lysobacterales</taxon>
        <taxon>Lysobacteraceae</taxon>
        <taxon>Stenotrophomonas</taxon>
    </lineage>
</organism>
<gene>
    <name evidence="1" type="ORF">H9654_17270</name>
</gene>
<evidence type="ECO:0000313" key="2">
    <source>
        <dbReference type="Proteomes" id="UP000636938"/>
    </source>
</evidence>
<comment type="caution">
    <text evidence="1">The sequence shown here is derived from an EMBL/GenBank/DDBJ whole genome shotgun (WGS) entry which is preliminary data.</text>
</comment>